<dbReference type="InterPro" id="IPR027417">
    <property type="entry name" value="P-loop_NTPase"/>
</dbReference>
<dbReference type="InterPro" id="IPR003593">
    <property type="entry name" value="AAA+_ATPase"/>
</dbReference>
<dbReference type="SMART" id="SM00382">
    <property type="entry name" value="AAA"/>
    <property type="match status" value="1"/>
</dbReference>
<comment type="caution">
    <text evidence="6">The sequence shown here is derived from an EMBL/GenBank/DDBJ whole genome shotgun (WGS) entry which is preliminary data.</text>
</comment>
<evidence type="ECO:0000256" key="2">
    <source>
        <dbReference type="ARBA" id="ARBA00022448"/>
    </source>
</evidence>
<dbReference type="InterPro" id="IPR050166">
    <property type="entry name" value="ABC_transporter_ATP-bind"/>
</dbReference>
<dbReference type="Pfam" id="PF00005">
    <property type="entry name" value="ABC_tran"/>
    <property type="match status" value="1"/>
</dbReference>
<feature type="domain" description="ABC transporter" evidence="5">
    <location>
        <begin position="7"/>
        <end position="233"/>
    </location>
</feature>
<evidence type="ECO:0000313" key="7">
    <source>
        <dbReference type="Proteomes" id="UP000245086"/>
    </source>
</evidence>
<dbReference type="CDD" id="cd03293">
    <property type="entry name" value="ABC_NrtD_SsuB_transporters"/>
    <property type="match status" value="1"/>
</dbReference>
<dbReference type="Gene3D" id="3.40.50.300">
    <property type="entry name" value="P-loop containing nucleotide triphosphate hydrolases"/>
    <property type="match status" value="1"/>
</dbReference>
<protein>
    <submittedName>
        <fullName evidence="6">Aliphatic sulfonates import ATP-binding protein SsuB</fullName>
    </submittedName>
</protein>
<dbReference type="PANTHER" id="PTHR42788">
    <property type="entry name" value="TAURINE IMPORT ATP-BINDING PROTEIN-RELATED"/>
    <property type="match status" value="1"/>
</dbReference>
<dbReference type="InterPro" id="IPR003439">
    <property type="entry name" value="ABC_transporter-like_ATP-bd"/>
</dbReference>
<evidence type="ECO:0000256" key="1">
    <source>
        <dbReference type="ARBA" id="ARBA00005417"/>
    </source>
</evidence>
<dbReference type="OrthoDB" id="9802264at2"/>
<evidence type="ECO:0000313" key="6">
    <source>
        <dbReference type="EMBL" id="GBF56519.1"/>
    </source>
</evidence>
<evidence type="ECO:0000259" key="5">
    <source>
        <dbReference type="PROSITE" id="PS50893"/>
    </source>
</evidence>
<dbReference type="RefSeq" id="WP_108983399.1">
    <property type="nucleotide sequence ID" value="NZ_BFBR01000001.1"/>
</dbReference>
<reference evidence="6" key="1">
    <citation type="journal article" date="2018" name="Genome Announc.">
        <title>Draft Genome Sequence of "Candidatus Phycosocius bacilliformis," an Alphaproteobacterial Ectosymbiont of the Hydrocarbon-Producing Green Alga Botryococcus braunii.</title>
        <authorList>
            <person name="Tanabe Y."/>
            <person name="Yamaguchi H."/>
            <person name="Watanabe M.M."/>
        </authorList>
    </citation>
    <scope>NUCLEOTIDE SEQUENCE [LARGE SCALE GENOMIC DNA]</scope>
    <source>
        <strain evidence="6">BOTRYCO-2</strain>
    </source>
</reference>
<evidence type="ECO:0000256" key="3">
    <source>
        <dbReference type="ARBA" id="ARBA00022741"/>
    </source>
</evidence>
<dbReference type="PROSITE" id="PS50893">
    <property type="entry name" value="ABC_TRANSPORTER_2"/>
    <property type="match status" value="1"/>
</dbReference>
<dbReference type="AlphaFoldDB" id="A0A2P2E642"/>
<dbReference type="PROSITE" id="PS00211">
    <property type="entry name" value="ABC_TRANSPORTER_1"/>
    <property type="match status" value="1"/>
</dbReference>
<proteinExistence type="inferred from homology"/>
<dbReference type="GO" id="GO:0016887">
    <property type="term" value="F:ATP hydrolysis activity"/>
    <property type="evidence" value="ECO:0007669"/>
    <property type="project" value="InterPro"/>
</dbReference>
<comment type="similarity">
    <text evidence="1">Belongs to the ABC transporter superfamily.</text>
</comment>
<evidence type="ECO:0000256" key="4">
    <source>
        <dbReference type="ARBA" id="ARBA00022840"/>
    </source>
</evidence>
<dbReference type="EMBL" id="BFBR01000001">
    <property type="protein sequence ID" value="GBF56519.1"/>
    <property type="molecule type" value="Genomic_DNA"/>
</dbReference>
<keyword evidence="4 6" id="KW-0067">ATP-binding</keyword>
<dbReference type="GO" id="GO:0005524">
    <property type="term" value="F:ATP binding"/>
    <property type="evidence" value="ECO:0007669"/>
    <property type="project" value="UniProtKB-KW"/>
</dbReference>
<dbReference type="InterPro" id="IPR017871">
    <property type="entry name" value="ABC_transporter-like_CS"/>
</dbReference>
<gene>
    <name evidence="6" type="primary">ssuB_1</name>
    <name evidence="6" type="ORF">PbB2_00175</name>
</gene>
<organism evidence="6 7">
    <name type="scientific">Candidatus Phycosocius bacilliformis</name>
    <dbReference type="NCBI Taxonomy" id="1445552"/>
    <lineage>
        <taxon>Bacteria</taxon>
        <taxon>Pseudomonadati</taxon>
        <taxon>Pseudomonadota</taxon>
        <taxon>Alphaproteobacteria</taxon>
        <taxon>Caulobacterales</taxon>
        <taxon>Caulobacterales incertae sedis</taxon>
        <taxon>Candidatus Phycosocius</taxon>
    </lineage>
</organism>
<keyword evidence="3" id="KW-0547">Nucleotide-binding</keyword>
<accession>A0A2P2E642</accession>
<sequence length="252" mass="26514">MKADRPIRLAASQACVRFGALDALGPIDLTVRAGECVVLLGPSGCGKSTLLAALAGLQNVASGSVEAAMSEGAPVPGMVFQEPNLMNWATAGDNVALPLALAGIDRAEQMRRAEAALARVGLDDFAKAYPRTLSGGMRMRVALARALINDPAALLLDEPFAAIDELGRRALDDLVLKAKETQDLAVLFVTHSVDEAVYLADRILVLSPRPGRIMAEIAVPAIARDRDFLTSPDFAQAAAAARRVLSDHRGPV</sequence>
<keyword evidence="7" id="KW-1185">Reference proteome</keyword>
<dbReference type="SUPFAM" id="SSF52540">
    <property type="entry name" value="P-loop containing nucleoside triphosphate hydrolases"/>
    <property type="match status" value="1"/>
</dbReference>
<dbReference type="Proteomes" id="UP000245086">
    <property type="component" value="Unassembled WGS sequence"/>
</dbReference>
<dbReference type="PANTHER" id="PTHR42788:SF19">
    <property type="entry name" value="ALIPHATIC SULFONATES IMPORT ATP-BINDING PROTEIN SSUB 2"/>
    <property type="match status" value="1"/>
</dbReference>
<keyword evidence="2" id="KW-0813">Transport</keyword>
<name>A0A2P2E642_9PROT</name>